<reference evidence="3 4" key="1">
    <citation type="submission" date="2019-06" db="EMBL/GenBank/DDBJ databases">
        <title>Martelella lutilitoris sp. nov., isolated from a tidal mudflat.</title>
        <authorList>
            <person name="Kim Y.-J."/>
        </authorList>
    </citation>
    <scope>NUCLEOTIDE SEQUENCE [LARGE SCALE GENOMIC DNA]</scope>
    <source>
        <strain evidence="3 4">GH2-6</strain>
    </source>
</reference>
<dbReference type="SUPFAM" id="SSF50475">
    <property type="entry name" value="FMN-binding split barrel"/>
    <property type="match status" value="1"/>
</dbReference>
<dbReference type="GO" id="GO:0010181">
    <property type="term" value="F:FMN binding"/>
    <property type="evidence" value="ECO:0007669"/>
    <property type="project" value="InterPro"/>
</dbReference>
<dbReference type="Proteomes" id="UP000307874">
    <property type="component" value="Unassembled WGS sequence"/>
</dbReference>
<comment type="caution">
    <text evidence="3">The sequence shown here is derived from an EMBL/GenBank/DDBJ whole genome shotgun (WGS) entry which is preliminary data.</text>
</comment>
<dbReference type="SMART" id="SM00903">
    <property type="entry name" value="Flavin_Reduct"/>
    <property type="match status" value="1"/>
</dbReference>
<evidence type="ECO:0000313" key="3">
    <source>
        <dbReference type="EMBL" id="TNB48247.1"/>
    </source>
</evidence>
<protein>
    <submittedName>
        <fullName evidence="3">Flavin reductase</fullName>
    </submittedName>
</protein>
<keyword evidence="1" id="KW-0560">Oxidoreductase</keyword>
<accession>A0A5C4JSJ9</accession>
<dbReference type="InterPro" id="IPR012349">
    <property type="entry name" value="Split_barrel_FMN-bd"/>
</dbReference>
<organism evidence="3 4">
    <name type="scientific">Martelella lutilitoris</name>
    <dbReference type="NCBI Taxonomy" id="2583532"/>
    <lineage>
        <taxon>Bacteria</taxon>
        <taxon>Pseudomonadati</taxon>
        <taxon>Pseudomonadota</taxon>
        <taxon>Alphaproteobacteria</taxon>
        <taxon>Hyphomicrobiales</taxon>
        <taxon>Aurantimonadaceae</taxon>
        <taxon>Martelella</taxon>
    </lineage>
</organism>
<dbReference type="PANTHER" id="PTHR30466:SF1">
    <property type="entry name" value="FMN REDUCTASE (NADH) RUTF"/>
    <property type="match status" value="1"/>
</dbReference>
<dbReference type="InterPro" id="IPR002563">
    <property type="entry name" value="Flavin_Rdtase-like_dom"/>
</dbReference>
<dbReference type="OrthoDB" id="7340984at2"/>
<feature type="domain" description="Flavin reductase like" evidence="2">
    <location>
        <begin position="33"/>
        <end position="178"/>
    </location>
</feature>
<dbReference type="Gene3D" id="2.30.110.10">
    <property type="entry name" value="Electron Transport, Fmn-binding Protein, Chain A"/>
    <property type="match status" value="1"/>
</dbReference>
<dbReference type="GO" id="GO:0042602">
    <property type="term" value="F:riboflavin reductase (NADPH) activity"/>
    <property type="evidence" value="ECO:0007669"/>
    <property type="project" value="TreeGrafter"/>
</dbReference>
<dbReference type="AlphaFoldDB" id="A0A5C4JSJ9"/>
<dbReference type="Pfam" id="PF01613">
    <property type="entry name" value="Flavin_Reduct"/>
    <property type="match status" value="1"/>
</dbReference>
<sequence>MTVDAFAASGARPMPLGKPARTPIDKQDFRDAMASLAATVCIVGAASEGERSGRTATAVFSLSGAPPSILVSIDAGAHLAGLIAEKGAFSLAMLAATQWTVADAFAGRIAPAYRFKCGTWTAWPSGNPKLAGAMTALDCDVIGRINTGTHVLFAGSIAEIAREEGASPLIWHGRGYRGLG</sequence>
<evidence type="ECO:0000259" key="2">
    <source>
        <dbReference type="SMART" id="SM00903"/>
    </source>
</evidence>
<evidence type="ECO:0000313" key="4">
    <source>
        <dbReference type="Proteomes" id="UP000307874"/>
    </source>
</evidence>
<evidence type="ECO:0000256" key="1">
    <source>
        <dbReference type="ARBA" id="ARBA00023002"/>
    </source>
</evidence>
<dbReference type="PANTHER" id="PTHR30466">
    <property type="entry name" value="FLAVIN REDUCTASE"/>
    <property type="match status" value="1"/>
</dbReference>
<dbReference type="InterPro" id="IPR050268">
    <property type="entry name" value="NADH-dep_flavin_reductase"/>
</dbReference>
<dbReference type="EMBL" id="VCLB01000004">
    <property type="protein sequence ID" value="TNB48247.1"/>
    <property type="molecule type" value="Genomic_DNA"/>
</dbReference>
<dbReference type="RefSeq" id="WP_138747952.1">
    <property type="nucleotide sequence ID" value="NZ_VCLB01000004.1"/>
</dbReference>
<gene>
    <name evidence="3" type="ORF">FF124_07885</name>
</gene>
<proteinExistence type="predicted"/>
<name>A0A5C4JSJ9_9HYPH</name>
<keyword evidence="4" id="KW-1185">Reference proteome</keyword>